<dbReference type="EMBL" id="WOTH01000001">
    <property type="protein sequence ID" value="NHO52404.1"/>
    <property type="molecule type" value="Genomic_DNA"/>
</dbReference>
<organism evidence="1 2">
    <name type="scientific">Acetobacter estunensis</name>
    <dbReference type="NCBI Taxonomy" id="104097"/>
    <lineage>
        <taxon>Bacteria</taxon>
        <taxon>Pseudomonadati</taxon>
        <taxon>Pseudomonadota</taxon>
        <taxon>Alphaproteobacteria</taxon>
        <taxon>Acetobacterales</taxon>
        <taxon>Acetobacteraceae</taxon>
        <taxon>Acetobacter</taxon>
    </lineage>
</organism>
<proteinExistence type="predicted"/>
<dbReference type="Proteomes" id="UP000597459">
    <property type="component" value="Unassembled WGS sequence"/>
</dbReference>
<gene>
    <name evidence="1" type="ORF">GOB87_00275</name>
</gene>
<dbReference type="PANTHER" id="PTHR34309">
    <property type="entry name" value="SLR1406 PROTEIN"/>
    <property type="match status" value="1"/>
</dbReference>
<sequence length="133" mass="13848">MKLSSALSMLDAALAEAKRLELQVCVTILDAAAWPMAFARMEGVPLGVIDVSRKKARTAILFHMDSADFAVLGRPDGEAYTLENTNDGLTSFGGGILLRNTDGTVLGSIGVSGAATPDDIAIARVAARTLADI</sequence>
<name>A0A967EI02_9PROT</name>
<dbReference type="SUPFAM" id="SSF143744">
    <property type="entry name" value="GlcG-like"/>
    <property type="match status" value="1"/>
</dbReference>
<dbReference type="PANTHER" id="PTHR34309:SF1">
    <property type="entry name" value="PROTEIN GLCG"/>
    <property type="match status" value="1"/>
</dbReference>
<dbReference type="RefSeq" id="WP_166312547.1">
    <property type="nucleotide sequence ID" value="NZ_WOTH01000001.1"/>
</dbReference>
<reference evidence="1" key="1">
    <citation type="submission" date="2019-11" db="EMBL/GenBank/DDBJ databases">
        <title>Description of new Acetobacter species.</title>
        <authorList>
            <person name="Cleenwerck I."/>
            <person name="Sombolestani A.S."/>
        </authorList>
    </citation>
    <scope>NUCLEOTIDE SEQUENCE</scope>
    <source>
        <strain evidence="1">LMG 1626</strain>
    </source>
</reference>
<dbReference type="Pfam" id="PF03928">
    <property type="entry name" value="HbpS-like"/>
    <property type="match status" value="1"/>
</dbReference>
<keyword evidence="2" id="KW-1185">Reference proteome</keyword>
<evidence type="ECO:0000313" key="1">
    <source>
        <dbReference type="EMBL" id="NHO52404.1"/>
    </source>
</evidence>
<dbReference type="InterPro" id="IPR052517">
    <property type="entry name" value="GlcG_carb_metab_protein"/>
</dbReference>
<dbReference type="InterPro" id="IPR038084">
    <property type="entry name" value="PduO/GlcC-like_sf"/>
</dbReference>
<accession>A0A967EI02</accession>
<comment type="caution">
    <text evidence="1">The sequence shown here is derived from an EMBL/GenBank/DDBJ whole genome shotgun (WGS) entry which is preliminary data.</text>
</comment>
<dbReference type="AlphaFoldDB" id="A0A967EI02"/>
<protein>
    <submittedName>
        <fullName evidence="1">Heme-binding protein</fullName>
    </submittedName>
</protein>
<evidence type="ECO:0000313" key="2">
    <source>
        <dbReference type="Proteomes" id="UP000597459"/>
    </source>
</evidence>
<dbReference type="InterPro" id="IPR005624">
    <property type="entry name" value="PduO/GlcC-like"/>
</dbReference>
<dbReference type="Gene3D" id="3.30.450.150">
    <property type="entry name" value="Haem-degrading domain"/>
    <property type="match status" value="1"/>
</dbReference>